<dbReference type="PANTHER" id="PTHR31836">
    <property type="match status" value="1"/>
</dbReference>
<dbReference type="EMBL" id="BLZA01000021">
    <property type="protein sequence ID" value="GHJ87462.1"/>
    <property type="molecule type" value="Genomic_DNA"/>
</dbReference>
<organism evidence="5 6">
    <name type="scientific">Naganishia liquefaciens</name>
    <dbReference type="NCBI Taxonomy" id="104408"/>
    <lineage>
        <taxon>Eukaryota</taxon>
        <taxon>Fungi</taxon>
        <taxon>Dikarya</taxon>
        <taxon>Basidiomycota</taxon>
        <taxon>Agaricomycotina</taxon>
        <taxon>Tremellomycetes</taxon>
        <taxon>Filobasidiales</taxon>
        <taxon>Filobasidiaceae</taxon>
        <taxon>Naganishia</taxon>
    </lineage>
</organism>
<feature type="domain" description="RlpA-like protein double-psi beta-barrel" evidence="4">
    <location>
        <begin position="216"/>
        <end position="298"/>
    </location>
</feature>
<dbReference type="Proteomes" id="UP000620104">
    <property type="component" value="Unassembled WGS sequence"/>
</dbReference>
<protein>
    <recommendedName>
        <fullName evidence="4">RlpA-like protein double-psi beta-barrel domain-containing protein</fullName>
    </recommendedName>
</protein>
<evidence type="ECO:0000256" key="3">
    <source>
        <dbReference type="SAM" id="SignalP"/>
    </source>
</evidence>
<feature type="region of interest" description="Disordered" evidence="2">
    <location>
        <begin position="21"/>
        <end position="125"/>
    </location>
</feature>
<dbReference type="InterPro" id="IPR051477">
    <property type="entry name" value="Expansin_CellWall"/>
</dbReference>
<name>A0A8H3YGQ9_9TREE</name>
<feature type="compositionally biased region" description="Low complexity" evidence="2">
    <location>
        <begin position="86"/>
        <end position="125"/>
    </location>
</feature>
<accession>A0A8H3YGQ9</accession>
<feature type="compositionally biased region" description="Basic residues" evidence="2">
    <location>
        <begin position="73"/>
        <end position="83"/>
    </location>
</feature>
<feature type="signal peptide" evidence="3">
    <location>
        <begin position="1"/>
        <end position="18"/>
    </location>
</feature>
<reference evidence="5" key="1">
    <citation type="submission" date="2020-07" db="EMBL/GenBank/DDBJ databases">
        <title>Draft Genome Sequence of a Deep-Sea Yeast, Naganishia (Cryptococcus) liquefaciens strain N6.</title>
        <authorList>
            <person name="Han Y.W."/>
            <person name="Kajitani R."/>
            <person name="Morimoto H."/>
            <person name="Parhat M."/>
            <person name="Tsubouchi H."/>
            <person name="Bakenova O."/>
            <person name="Ogata M."/>
            <person name="Argunhan B."/>
            <person name="Aoki R."/>
            <person name="Kajiwara S."/>
            <person name="Itoh T."/>
            <person name="Iwasaki H."/>
        </authorList>
    </citation>
    <scope>NUCLEOTIDE SEQUENCE</scope>
    <source>
        <strain evidence="5">N6</strain>
    </source>
</reference>
<keyword evidence="1 3" id="KW-0732">Signal</keyword>
<feature type="region of interest" description="Disordered" evidence="2">
    <location>
        <begin position="171"/>
        <end position="194"/>
    </location>
</feature>
<evidence type="ECO:0000256" key="2">
    <source>
        <dbReference type="SAM" id="MobiDB-lite"/>
    </source>
</evidence>
<comment type="caution">
    <text evidence="5">The sequence shown here is derived from an EMBL/GenBank/DDBJ whole genome shotgun (WGS) entry which is preliminary data.</text>
</comment>
<proteinExistence type="predicted"/>
<feature type="compositionally biased region" description="Basic and acidic residues" evidence="2">
    <location>
        <begin position="25"/>
        <end position="35"/>
    </location>
</feature>
<dbReference type="OrthoDB" id="406505at2759"/>
<dbReference type="CDD" id="cd22191">
    <property type="entry name" value="DPBB_RlpA_EXP_N-like"/>
    <property type="match status" value="1"/>
</dbReference>
<dbReference type="Gene3D" id="2.40.40.10">
    <property type="entry name" value="RlpA-like domain"/>
    <property type="match status" value="1"/>
</dbReference>
<evidence type="ECO:0000313" key="6">
    <source>
        <dbReference type="Proteomes" id="UP000620104"/>
    </source>
</evidence>
<dbReference type="SUPFAM" id="SSF50685">
    <property type="entry name" value="Barwin-like endoglucanases"/>
    <property type="match status" value="1"/>
</dbReference>
<dbReference type="PANTHER" id="PTHR31836:SF28">
    <property type="entry name" value="SRCR DOMAIN-CONTAINING PROTEIN-RELATED"/>
    <property type="match status" value="1"/>
</dbReference>
<evidence type="ECO:0000259" key="4">
    <source>
        <dbReference type="Pfam" id="PF03330"/>
    </source>
</evidence>
<gene>
    <name evidence="5" type="ORF">NliqN6_3864</name>
</gene>
<dbReference type="Pfam" id="PF03330">
    <property type="entry name" value="DPBB_1"/>
    <property type="match status" value="1"/>
</dbReference>
<dbReference type="AlphaFoldDB" id="A0A8H3YGQ9"/>
<sequence>MHLSHLVSVLAVLSATIAAPSPKRHQLETRTHSQPEARQPFNPYHPAHRFAETAANKKRASNYGRDAPVVEKRAKRQIKKRGGRCAAKAVASTSATATPSSSATDYYVPSSSASPSASLSASSSWVDSSSSASSATATSTLNVQQAAVDQGSSSVWSSSTVSSSHVASSTAAPSTTAQSTSAAPATTSAAPSGGDWKEGGHATYFYQNGNPGACGWYKSDSDAVVALNGGTYWNSNYGQGNPDCGRWVTIVNESNGKTVVAQVTDACPTCTGNGESLDLSVGAFQAIADLSQGQVNIKWKFN</sequence>
<keyword evidence="6" id="KW-1185">Reference proteome</keyword>
<dbReference type="InterPro" id="IPR036908">
    <property type="entry name" value="RlpA-like_sf"/>
</dbReference>
<evidence type="ECO:0000313" key="5">
    <source>
        <dbReference type="EMBL" id="GHJ87462.1"/>
    </source>
</evidence>
<dbReference type="InterPro" id="IPR009009">
    <property type="entry name" value="RlpA-like_DPBB"/>
</dbReference>
<evidence type="ECO:0000256" key="1">
    <source>
        <dbReference type="ARBA" id="ARBA00022729"/>
    </source>
</evidence>
<feature type="compositionally biased region" description="Low complexity" evidence="2">
    <location>
        <begin position="171"/>
        <end position="192"/>
    </location>
</feature>
<feature type="chain" id="PRO_5034407955" description="RlpA-like protein double-psi beta-barrel domain-containing protein" evidence="3">
    <location>
        <begin position="19"/>
        <end position="302"/>
    </location>
</feature>